<keyword evidence="4" id="KW-0732">Signal</keyword>
<dbReference type="CDD" id="cd08504">
    <property type="entry name" value="PBP2_OppA"/>
    <property type="match status" value="1"/>
</dbReference>
<name>A0A0G4K5J4_9SPIR</name>
<evidence type="ECO:0000313" key="7">
    <source>
        <dbReference type="Proteomes" id="UP000043763"/>
    </source>
</evidence>
<dbReference type="InterPro" id="IPR030678">
    <property type="entry name" value="Peptide/Ni-bd"/>
</dbReference>
<evidence type="ECO:0000313" key="6">
    <source>
        <dbReference type="EMBL" id="CRF32616.1"/>
    </source>
</evidence>
<sequence length="541" mass="61852">MKKNILIKLFCLFYAVFILSCHKEPKNILNELMVSVGPEPQTIDPTKNSAVDAMIYTTHLFENLTIRDENNNIIPGAAESWTSSNNNTIYIFNIRSNAKWSDGMDLKANDFAYAWKRIVDPKNGASYSILLDVIKNASDIMMGKKDKETLGVKALDDKTLYVELEYPVPYFAEMVAHTAYTPLREDIVSKNEDGWTLDVNTMVGNGAFQIVRWDHNSRLVVRKNTDYWNYKEIKPDIINFEFIDNDNTAMSAIINEEIYFYHNTPINDREKLLKEGIARPVPNISLYFYEVDNRKKPFNDARVRKAISLAIDREYIVNNIMKGGEKPAAGIVPYNIKDVDSTNDFRNKRDGYFSTKSEDYQKNVEEARALLAEAGYPNGENFPVFEFISNPGFHITIAESIQAMLKEALNINMVIRQEEWAVLLQTRRDGNFDMARQGWIGGYNSPAAFLSLVKTGYVLNEGRYSNPEFDKALLNASLAENDSDRSMYMHEAESIAMNDMAIIPIYYYAGTVMQNSKLTNVIYDIFGIYNFSKAEIIEETN</sequence>
<dbReference type="PROSITE" id="PS51257">
    <property type="entry name" value="PROKAR_LIPOPROTEIN"/>
    <property type="match status" value="1"/>
</dbReference>
<dbReference type="GO" id="GO:0015833">
    <property type="term" value="P:peptide transport"/>
    <property type="evidence" value="ECO:0007669"/>
    <property type="project" value="TreeGrafter"/>
</dbReference>
<accession>A0A0G4K5J4</accession>
<dbReference type="SUPFAM" id="SSF53850">
    <property type="entry name" value="Periplasmic binding protein-like II"/>
    <property type="match status" value="1"/>
</dbReference>
<gene>
    <name evidence="6" type="ORF">BRSU_0910</name>
</gene>
<dbReference type="PANTHER" id="PTHR30290:SF10">
    <property type="entry name" value="PERIPLASMIC OLIGOPEPTIDE-BINDING PROTEIN-RELATED"/>
    <property type="match status" value="1"/>
</dbReference>
<comment type="similarity">
    <text evidence="2">Belongs to the bacterial solute-binding protein 5 family.</text>
</comment>
<dbReference type="GO" id="GO:0030288">
    <property type="term" value="C:outer membrane-bounded periplasmic space"/>
    <property type="evidence" value="ECO:0007669"/>
    <property type="project" value="TreeGrafter"/>
</dbReference>
<evidence type="ECO:0000259" key="5">
    <source>
        <dbReference type="Pfam" id="PF00496"/>
    </source>
</evidence>
<dbReference type="RefSeq" id="WP_048594064.1">
    <property type="nucleotide sequence ID" value="NZ_CVLB01000001.1"/>
</dbReference>
<dbReference type="EMBL" id="CVLB01000001">
    <property type="protein sequence ID" value="CRF32616.1"/>
    <property type="molecule type" value="Genomic_DNA"/>
</dbReference>
<reference evidence="7" key="1">
    <citation type="submission" date="2015-04" db="EMBL/GenBank/DDBJ databases">
        <authorList>
            <person name="Mushtaq Mamoona"/>
        </authorList>
    </citation>
    <scope>NUCLEOTIDE SEQUENCE [LARGE SCALE GENOMIC DNA]</scope>
    <source>
        <strain evidence="7">AN4859/03</strain>
    </source>
</reference>
<dbReference type="GO" id="GO:0043190">
    <property type="term" value="C:ATP-binding cassette (ABC) transporter complex"/>
    <property type="evidence" value="ECO:0007669"/>
    <property type="project" value="InterPro"/>
</dbReference>
<dbReference type="PIRSF" id="PIRSF002741">
    <property type="entry name" value="MppA"/>
    <property type="match status" value="1"/>
</dbReference>
<dbReference type="GO" id="GO:1904680">
    <property type="term" value="F:peptide transmembrane transporter activity"/>
    <property type="evidence" value="ECO:0007669"/>
    <property type="project" value="TreeGrafter"/>
</dbReference>
<dbReference type="InterPro" id="IPR039424">
    <property type="entry name" value="SBP_5"/>
</dbReference>
<dbReference type="Proteomes" id="UP000043763">
    <property type="component" value="Unassembled WGS sequence"/>
</dbReference>
<keyword evidence="3" id="KW-0813">Transport</keyword>
<evidence type="ECO:0000256" key="1">
    <source>
        <dbReference type="ARBA" id="ARBA00004196"/>
    </source>
</evidence>
<dbReference type="FunFam" id="3.10.105.10:FF:000001">
    <property type="entry name" value="Oligopeptide ABC transporter, oligopeptide-binding protein"/>
    <property type="match status" value="1"/>
</dbReference>
<dbReference type="FunFam" id="3.90.76.10:FF:000001">
    <property type="entry name" value="Oligopeptide ABC transporter substrate-binding protein"/>
    <property type="match status" value="1"/>
</dbReference>
<proteinExistence type="inferred from homology"/>
<evidence type="ECO:0000256" key="3">
    <source>
        <dbReference type="ARBA" id="ARBA00022448"/>
    </source>
</evidence>
<dbReference type="OrthoDB" id="9796817at2"/>
<organism evidence="6 7">
    <name type="scientific">Brachyspira suanatina</name>
    <dbReference type="NCBI Taxonomy" id="381802"/>
    <lineage>
        <taxon>Bacteria</taxon>
        <taxon>Pseudomonadati</taxon>
        <taxon>Spirochaetota</taxon>
        <taxon>Spirochaetia</taxon>
        <taxon>Brachyspirales</taxon>
        <taxon>Brachyspiraceae</taxon>
        <taxon>Brachyspira</taxon>
    </lineage>
</organism>
<protein>
    <submittedName>
        <fullName evidence="6">ABC transporter substrate-binding protein</fullName>
    </submittedName>
</protein>
<dbReference type="Pfam" id="PF00496">
    <property type="entry name" value="SBP_bac_5"/>
    <property type="match status" value="1"/>
</dbReference>
<dbReference type="Gene3D" id="3.40.190.10">
    <property type="entry name" value="Periplasmic binding protein-like II"/>
    <property type="match status" value="1"/>
</dbReference>
<feature type="domain" description="Solute-binding protein family 5" evidence="5">
    <location>
        <begin position="73"/>
        <end position="454"/>
    </location>
</feature>
<comment type="subcellular location">
    <subcellularLocation>
        <location evidence="1">Cell envelope</location>
    </subcellularLocation>
</comment>
<dbReference type="Gene3D" id="3.10.105.10">
    <property type="entry name" value="Dipeptide-binding Protein, Domain 3"/>
    <property type="match status" value="1"/>
</dbReference>
<keyword evidence="7" id="KW-1185">Reference proteome</keyword>
<dbReference type="AlphaFoldDB" id="A0A0G4K5J4"/>
<dbReference type="Gene3D" id="3.90.76.10">
    <property type="entry name" value="Dipeptide-binding Protein, Domain 1"/>
    <property type="match status" value="1"/>
</dbReference>
<evidence type="ECO:0000256" key="4">
    <source>
        <dbReference type="ARBA" id="ARBA00022729"/>
    </source>
</evidence>
<evidence type="ECO:0000256" key="2">
    <source>
        <dbReference type="ARBA" id="ARBA00005695"/>
    </source>
</evidence>
<dbReference type="InterPro" id="IPR000914">
    <property type="entry name" value="SBP_5_dom"/>
</dbReference>
<dbReference type="PANTHER" id="PTHR30290">
    <property type="entry name" value="PERIPLASMIC BINDING COMPONENT OF ABC TRANSPORTER"/>
    <property type="match status" value="1"/>
</dbReference>